<accession>A0A2G1MBQ5</accession>
<dbReference type="InterPro" id="IPR029058">
    <property type="entry name" value="AB_hydrolase_fold"/>
</dbReference>
<evidence type="ECO:0000313" key="6">
    <source>
        <dbReference type="Proteomes" id="UP000221860"/>
    </source>
</evidence>
<keyword evidence="6" id="KW-1185">Reference proteome</keyword>
<organism evidence="5 6">
    <name type="scientific">Limimaricola cinnabarinus</name>
    <dbReference type="NCBI Taxonomy" id="1125964"/>
    <lineage>
        <taxon>Bacteria</taxon>
        <taxon>Pseudomonadati</taxon>
        <taxon>Pseudomonadota</taxon>
        <taxon>Alphaproteobacteria</taxon>
        <taxon>Rhodobacterales</taxon>
        <taxon>Paracoccaceae</taxon>
        <taxon>Limimaricola</taxon>
    </lineage>
</organism>
<dbReference type="InterPro" id="IPR007941">
    <property type="entry name" value="DUF726"/>
</dbReference>
<dbReference type="Pfam" id="PF05277">
    <property type="entry name" value="DUF726"/>
    <property type="match status" value="1"/>
</dbReference>
<evidence type="ECO:0000256" key="3">
    <source>
        <dbReference type="ARBA" id="ARBA00022989"/>
    </source>
</evidence>
<keyword evidence="3" id="KW-1133">Transmembrane helix</keyword>
<dbReference type="OrthoDB" id="7303283at2"/>
<protein>
    <submittedName>
        <fullName evidence="5">Uncharacterized protein</fullName>
    </submittedName>
</protein>
<keyword evidence="2" id="KW-0812">Transmembrane</keyword>
<evidence type="ECO:0000256" key="1">
    <source>
        <dbReference type="ARBA" id="ARBA00004141"/>
    </source>
</evidence>
<keyword evidence="4" id="KW-0472">Membrane</keyword>
<gene>
    <name evidence="5" type="ORF">CJ301_17860</name>
</gene>
<name>A0A2G1MBQ5_9RHOB</name>
<dbReference type="EMBL" id="NQWH01000058">
    <property type="protein sequence ID" value="PHP26167.1"/>
    <property type="molecule type" value="Genomic_DNA"/>
</dbReference>
<dbReference type="Proteomes" id="UP000221860">
    <property type="component" value="Unassembled WGS sequence"/>
</dbReference>
<dbReference type="GO" id="GO:0016020">
    <property type="term" value="C:membrane"/>
    <property type="evidence" value="ECO:0007669"/>
    <property type="project" value="UniProtKB-SubCell"/>
</dbReference>
<comment type="caution">
    <text evidence="5">The sequence shown here is derived from an EMBL/GenBank/DDBJ whole genome shotgun (WGS) entry which is preliminary data.</text>
</comment>
<evidence type="ECO:0000256" key="2">
    <source>
        <dbReference type="ARBA" id="ARBA00022692"/>
    </source>
</evidence>
<reference evidence="5 6" key="1">
    <citation type="submission" date="2017-08" db="EMBL/GenBank/DDBJ databases">
        <title>Draft Genome Sequence of Loktanella cinnabarina Strain XM1, Isolated from Coastal Surface Water.</title>
        <authorList>
            <person name="Ma R."/>
            <person name="Wang J."/>
            <person name="Wang Q."/>
            <person name="Ma Z."/>
            <person name="Li J."/>
            <person name="Chen L."/>
        </authorList>
    </citation>
    <scope>NUCLEOTIDE SEQUENCE [LARGE SCALE GENOMIC DNA]</scope>
    <source>
        <strain evidence="5 6">XM1</strain>
    </source>
</reference>
<dbReference type="RefSeq" id="WP_099278704.1">
    <property type="nucleotide sequence ID" value="NZ_KZ304993.1"/>
</dbReference>
<dbReference type="SUPFAM" id="SSF53474">
    <property type="entry name" value="alpha/beta-Hydrolases"/>
    <property type="match status" value="1"/>
</dbReference>
<dbReference type="Gene3D" id="3.40.50.1820">
    <property type="entry name" value="alpha/beta hydrolase"/>
    <property type="match status" value="1"/>
</dbReference>
<sequence length="339" mass="36617">MSLLRIDARGEIPVPADTKSPSLSSVLARALLAPDVGRGAVVVMVHGYKYQPGHSLHCPHETLFSLSPRHRDLYPRMVSWPRHLGFGRGARDQGLAISFGWSARGTIWSAYAEAARAGSALADLLAQIRRIAPGRPVHAIGHSLGARVILDGLSKSRPGALDLALLLAPAEFAAAAERALDSPAGRSSRCLTVTTRENDVFDLIAMLGIGPTGHGTRMIGHRGLDGETGVTLRIDHAPSLAALQAAGYTVAPPARRICHWAAYLRPGLFRFYRALMSGELDWSRLRSILHEEKAPAREITAPTRLPGQLAPYRAGARIASRINRPANRHGPERCHESFV</sequence>
<evidence type="ECO:0000256" key="4">
    <source>
        <dbReference type="ARBA" id="ARBA00023136"/>
    </source>
</evidence>
<evidence type="ECO:0000313" key="5">
    <source>
        <dbReference type="EMBL" id="PHP26167.1"/>
    </source>
</evidence>
<comment type="subcellular location">
    <subcellularLocation>
        <location evidence="1">Membrane</location>
        <topology evidence="1">Multi-pass membrane protein</topology>
    </subcellularLocation>
</comment>
<dbReference type="AlphaFoldDB" id="A0A2G1MBQ5"/>
<proteinExistence type="predicted"/>